<dbReference type="Proteomes" id="UP001497392">
    <property type="component" value="Unassembled WGS sequence"/>
</dbReference>
<proteinExistence type="predicted"/>
<feature type="region of interest" description="Disordered" evidence="5">
    <location>
        <begin position="330"/>
        <end position="383"/>
    </location>
</feature>
<evidence type="ECO:0000313" key="6">
    <source>
        <dbReference type="EMBL" id="CAL5227003.1"/>
    </source>
</evidence>
<evidence type="ECO:0000256" key="4">
    <source>
        <dbReference type="ARBA" id="ARBA00023242"/>
    </source>
</evidence>
<keyword evidence="1" id="KW-0805">Transcription regulation</keyword>
<dbReference type="SUPFAM" id="SSF101936">
    <property type="entry name" value="DNA-binding pseudobarrel domain"/>
    <property type="match status" value="1"/>
</dbReference>
<dbReference type="Gene3D" id="2.40.330.10">
    <property type="entry name" value="DNA-binding pseudobarrel domain"/>
    <property type="match status" value="1"/>
</dbReference>
<feature type="region of interest" description="Disordered" evidence="5">
    <location>
        <begin position="1"/>
        <end position="40"/>
    </location>
</feature>
<keyword evidence="7" id="KW-1185">Reference proteome</keyword>
<dbReference type="InterPro" id="IPR015300">
    <property type="entry name" value="DNA-bd_pseudobarrel_sf"/>
</dbReference>
<evidence type="ECO:0000256" key="3">
    <source>
        <dbReference type="ARBA" id="ARBA00023163"/>
    </source>
</evidence>
<protein>
    <submittedName>
        <fullName evidence="6">G9893 protein</fullName>
    </submittedName>
</protein>
<keyword evidence="3" id="KW-0804">Transcription</keyword>
<evidence type="ECO:0000256" key="2">
    <source>
        <dbReference type="ARBA" id="ARBA00023125"/>
    </source>
</evidence>
<name>A0ABP1GA79_9CHLO</name>
<dbReference type="CDD" id="cd10017">
    <property type="entry name" value="B3_DNA"/>
    <property type="match status" value="1"/>
</dbReference>
<evidence type="ECO:0000313" key="7">
    <source>
        <dbReference type="Proteomes" id="UP001497392"/>
    </source>
</evidence>
<keyword evidence="4" id="KW-0539">Nucleus</keyword>
<feature type="compositionally biased region" description="Acidic residues" evidence="5">
    <location>
        <begin position="334"/>
        <end position="350"/>
    </location>
</feature>
<accession>A0ABP1GA79</accession>
<organism evidence="6 7">
    <name type="scientific">Coccomyxa viridis</name>
    <dbReference type="NCBI Taxonomy" id="1274662"/>
    <lineage>
        <taxon>Eukaryota</taxon>
        <taxon>Viridiplantae</taxon>
        <taxon>Chlorophyta</taxon>
        <taxon>core chlorophytes</taxon>
        <taxon>Trebouxiophyceae</taxon>
        <taxon>Trebouxiophyceae incertae sedis</taxon>
        <taxon>Coccomyxaceae</taxon>
        <taxon>Coccomyxa</taxon>
    </lineage>
</organism>
<evidence type="ECO:0000256" key="1">
    <source>
        <dbReference type="ARBA" id="ARBA00023015"/>
    </source>
</evidence>
<evidence type="ECO:0000256" key="5">
    <source>
        <dbReference type="SAM" id="MobiDB-lite"/>
    </source>
</evidence>
<dbReference type="InterPro" id="IPR003340">
    <property type="entry name" value="B3_DNA-bd"/>
</dbReference>
<gene>
    <name evidence="6" type="primary">g9893</name>
    <name evidence="6" type="ORF">VP750_LOCUS8909</name>
</gene>
<sequence>MATSEKPISPARIGTRSSRSKPSGPIAVKIPKQSETLNIADNSLENPYEEARRLRIESNNARMAEFGIMAGVQKLREMCPQAKPKVVRKAPVRRDRVPAADIVRRCSTRNKDVKRNYTEVSEQRYRWVEGKPRAKLQRLSKEGKVRTVKLKQIFAIQSDYAVGKAVDDAEAKVSEAEDGRAFAKRMEPSNVSGGYWQQLPSEMQRRWPFKEKIEVELECEDVSRKHSALKKENRLATWQYQRGANEKRWTVIWLPRTKTSAGLSGGWRSFAIDQELTPNDCVVWEVPADVPFGKLPTYVKIHLFRAEDYETEESSRHVITYEEERAKLLKSCEPIEEEDEEEAEEGAEEEGAAKEAGPSGEAADEAGPSQAPAAAQEGEKVGAAARLTRAAKAALAKLLGPT</sequence>
<keyword evidence="2" id="KW-0238">DNA-binding</keyword>
<dbReference type="EMBL" id="CAXHTA020000016">
    <property type="protein sequence ID" value="CAL5227003.1"/>
    <property type="molecule type" value="Genomic_DNA"/>
</dbReference>
<comment type="caution">
    <text evidence="6">The sequence shown here is derived from an EMBL/GenBank/DDBJ whole genome shotgun (WGS) entry which is preliminary data.</text>
</comment>
<reference evidence="6 7" key="1">
    <citation type="submission" date="2024-06" db="EMBL/GenBank/DDBJ databases">
        <authorList>
            <person name="Kraege A."/>
            <person name="Thomma B."/>
        </authorList>
    </citation>
    <scope>NUCLEOTIDE SEQUENCE [LARGE SCALE GENOMIC DNA]</scope>
</reference>